<dbReference type="GeneID" id="68103740"/>
<dbReference type="InterPro" id="IPR006342">
    <property type="entry name" value="FkbM_mtfrase"/>
</dbReference>
<dbReference type="Gene3D" id="3.40.50.150">
    <property type="entry name" value="Vaccinia Virus protein VP39"/>
    <property type="match status" value="1"/>
</dbReference>
<keyword evidence="1" id="KW-1133">Transmembrane helix</keyword>
<dbReference type="SUPFAM" id="SSF53335">
    <property type="entry name" value="S-adenosyl-L-methionine-dependent methyltransferases"/>
    <property type="match status" value="1"/>
</dbReference>
<sequence length="343" mass="39140">MTFSLKDVYKYLAMNSILGGRNLLYGIIGCFMVSISVWFLLLSSGKTSTQNHRNHHVPFNVEPRNPIYEMASQLPFPIIFPVKTKTSPPLSVACYANDQIICKFLREKGRWDVFDHQEKILAHYFNNNNNNNNNRKQRYFMDFGSNLGLFALLLAAQSSDWKGIAVEALFSSIIEFNVYANRLEKQIKVVSGALAENGVGKVKMKLVADNPGGSLVTDQGNVEVQRMTIDDIVEKYEHEGFIPKGVEFDYVKMDVEGWEVKALRGATKLLQQKRVKIWHLEYSIYIKNGGDEPKELHRMMVNAGYTVYLDPERTKLITLDNYEVTSLVDVFAFRNDLLTSTNL</sequence>
<dbReference type="PANTHER" id="PTHR34203">
    <property type="entry name" value="METHYLTRANSFERASE, FKBM FAMILY PROTEIN"/>
    <property type="match status" value="1"/>
</dbReference>
<dbReference type="AlphaFoldDB" id="A0AA88H470"/>
<accession>A0AA88H470</accession>
<evidence type="ECO:0000259" key="2">
    <source>
        <dbReference type="Pfam" id="PF05050"/>
    </source>
</evidence>
<dbReference type="EMBL" id="PYSW02000004">
    <property type="protein sequence ID" value="KAG2392561.1"/>
    <property type="molecule type" value="Genomic_DNA"/>
</dbReference>
<dbReference type="Pfam" id="PF05050">
    <property type="entry name" value="Methyltransf_21"/>
    <property type="match status" value="1"/>
</dbReference>
<dbReference type="Proteomes" id="UP000816034">
    <property type="component" value="Unassembled WGS sequence"/>
</dbReference>
<reference evidence="3 4" key="1">
    <citation type="journal article" date="2018" name="BMC Genomics">
        <title>The genome of Naegleria lovaniensis, the basis for a comparative approach to unravel pathogenicity factors of the human pathogenic amoeba N. fowleri.</title>
        <authorList>
            <person name="Liechti N."/>
            <person name="Schurch N."/>
            <person name="Bruggmann R."/>
            <person name="Wittwer M."/>
        </authorList>
    </citation>
    <scope>NUCLEOTIDE SEQUENCE [LARGE SCALE GENOMIC DNA]</scope>
    <source>
        <strain evidence="3 4">ATCC 30569</strain>
    </source>
</reference>
<comment type="caution">
    <text evidence="3">The sequence shown here is derived from an EMBL/GenBank/DDBJ whole genome shotgun (WGS) entry which is preliminary data.</text>
</comment>
<keyword evidence="4" id="KW-1185">Reference proteome</keyword>
<evidence type="ECO:0000313" key="3">
    <source>
        <dbReference type="EMBL" id="KAG2392561.1"/>
    </source>
</evidence>
<dbReference type="InterPro" id="IPR052514">
    <property type="entry name" value="SAM-dependent_MTase"/>
</dbReference>
<proteinExistence type="predicted"/>
<evidence type="ECO:0000256" key="1">
    <source>
        <dbReference type="SAM" id="Phobius"/>
    </source>
</evidence>
<feature type="transmembrane region" description="Helical" evidence="1">
    <location>
        <begin position="23"/>
        <end position="43"/>
    </location>
</feature>
<name>A0AA88H470_NAELO</name>
<dbReference type="PANTHER" id="PTHR34203:SF13">
    <property type="entry name" value="EXPRESSED PROTEIN"/>
    <property type="match status" value="1"/>
</dbReference>
<protein>
    <recommendedName>
        <fullName evidence="2">Methyltransferase FkbM domain-containing protein</fullName>
    </recommendedName>
</protein>
<dbReference type="NCBIfam" id="TIGR01444">
    <property type="entry name" value="fkbM_fam"/>
    <property type="match status" value="1"/>
</dbReference>
<dbReference type="RefSeq" id="XP_044554455.1">
    <property type="nucleotide sequence ID" value="XM_044686924.1"/>
</dbReference>
<evidence type="ECO:0000313" key="4">
    <source>
        <dbReference type="Proteomes" id="UP000816034"/>
    </source>
</evidence>
<feature type="domain" description="Methyltransferase FkbM" evidence="2">
    <location>
        <begin position="143"/>
        <end position="306"/>
    </location>
</feature>
<keyword evidence="1" id="KW-0472">Membrane</keyword>
<organism evidence="3 4">
    <name type="scientific">Naegleria lovaniensis</name>
    <name type="common">Amoeba</name>
    <dbReference type="NCBI Taxonomy" id="51637"/>
    <lineage>
        <taxon>Eukaryota</taxon>
        <taxon>Discoba</taxon>
        <taxon>Heterolobosea</taxon>
        <taxon>Tetramitia</taxon>
        <taxon>Eutetramitia</taxon>
        <taxon>Vahlkampfiidae</taxon>
        <taxon>Naegleria</taxon>
    </lineage>
</organism>
<keyword evidence="1" id="KW-0812">Transmembrane</keyword>
<gene>
    <name evidence="3" type="ORF">C9374_011286</name>
</gene>
<dbReference type="InterPro" id="IPR029063">
    <property type="entry name" value="SAM-dependent_MTases_sf"/>
</dbReference>